<comment type="caution">
    <text evidence="1">The sequence shown here is derived from an EMBL/GenBank/DDBJ whole genome shotgun (WGS) entry which is preliminary data.</text>
</comment>
<name>A0ACA9P519_9GLOM</name>
<sequence length="171" mass="19849">SETLKQQIASVQAEIDRLSLLISEYVGDTIVIKEDRVVNQHKEELWKLVSELLVIFSSAEPKTGIFKYVKEMNEVGYQRLFSCYDIGISRLIDILNQEIYKTETKNVKGRRARNVTTYKFENLESTIVKNNDKQEKEILKSILDDDSFSESKALTILHQLTDQGEEEWTLQ</sequence>
<evidence type="ECO:0000313" key="2">
    <source>
        <dbReference type="Proteomes" id="UP000789366"/>
    </source>
</evidence>
<feature type="non-terminal residue" evidence="1">
    <location>
        <position position="1"/>
    </location>
</feature>
<proteinExistence type="predicted"/>
<gene>
    <name evidence="1" type="ORF">SPELUC_LOCUS10698</name>
</gene>
<keyword evidence="2" id="KW-1185">Reference proteome</keyword>
<feature type="non-terminal residue" evidence="1">
    <location>
        <position position="171"/>
    </location>
</feature>
<protein>
    <submittedName>
        <fullName evidence="1">5417_t:CDS:1</fullName>
    </submittedName>
</protein>
<reference evidence="1" key="1">
    <citation type="submission" date="2021-06" db="EMBL/GenBank/DDBJ databases">
        <authorList>
            <person name="Kallberg Y."/>
            <person name="Tangrot J."/>
            <person name="Rosling A."/>
        </authorList>
    </citation>
    <scope>NUCLEOTIDE SEQUENCE</scope>
    <source>
        <strain evidence="1">28 12/20/2015</strain>
    </source>
</reference>
<dbReference type="Proteomes" id="UP000789366">
    <property type="component" value="Unassembled WGS sequence"/>
</dbReference>
<evidence type="ECO:0000313" key="1">
    <source>
        <dbReference type="EMBL" id="CAG8690016.1"/>
    </source>
</evidence>
<accession>A0ACA9P519</accession>
<dbReference type="EMBL" id="CAJVPW010020639">
    <property type="protein sequence ID" value="CAG8690016.1"/>
    <property type="molecule type" value="Genomic_DNA"/>
</dbReference>
<organism evidence="1 2">
    <name type="scientific">Cetraspora pellucida</name>
    <dbReference type="NCBI Taxonomy" id="1433469"/>
    <lineage>
        <taxon>Eukaryota</taxon>
        <taxon>Fungi</taxon>
        <taxon>Fungi incertae sedis</taxon>
        <taxon>Mucoromycota</taxon>
        <taxon>Glomeromycotina</taxon>
        <taxon>Glomeromycetes</taxon>
        <taxon>Diversisporales</taxon>
        <taxon>Gigasporaceae</taxon>
        <taxon>Cetraspora</taxon>
    </lineage>
</organism>